<feature type="region of interest" description="Disordered" evidence="1">
    <location>
        <begin position="116"/>
        <end position="147"/>
    </location>
</feature>
<protein>
    <submittedName>
        <fullName evidence="2">Uncharacterized protein</fullName>
    </submittedName>
</protein>
<dbReference type="Proteomes" id="UP000799640">
    <property type="component" value="Unassembled WGS sequence"/>
</dbReference>
<dbReference type="AlphaFoldDB" id="A0A6G1HSR1"/>
<feature type="compositionally biased region" description="Polar residues" evidence="1">
    <location>
        <begin position="353"/>
        <end position="363"/>
    </location>
</feature>
<proteinExistence type="predicted"/>
<evidence type="ECO:0000313" key="2">
    <source>
        <dbReference type="EMBL" id="KAF2398775.1"/>
    </source>
</evidence>
<dbReference type="OrthoDB" id="4755622at2759"/>
<feature type="compositionally biased region" description="Basic residues" evidence="1">
    <location>
        <begin position="122"/>
        <end position="131"/>
    </location>
</feature>
<accession>A0A6G1HSR1</accession>
<feature type="compositionally biased region" description="Acidic residues" evidence="1">
    <location>
        <begin position="341"/>
        <end position="351"/>
    </location>
</feature>
<reference evidence="2" key="1">
    <citation type="journal article" date="2020" name="Stud. Mycol.">
        <title>101 Dothideomycetes genomes: a test case for predicting lifestyles and emergence of pathogens.</title>
        <authorList>
            <person name="Haridas S."/>
            <person name="Albert R."/>
            <person name="Binder M."/>
            <person name="Bloem J."/>
            <person name="Labutti K."/>
            <person name="Salamov A."/>
            <person name="Andreopoulos B."/>
            <person name="Baker S."/>
            <person name="Barry K."/>
            <person name="Bills G."/>
            <person name="Bluhm B."/>
            <person name="Cannon C."/>
            <person name="Castanera R."/>
            <person name="Culley D."/>
            <person name="Daum C."/>
            <person name="Ezra D."/>
            <person name="Gonzalez J."/>
            <person name="Henrissat B."/>
            <person name="Kuo A."/>
            <person name="Liang C."/>
            <person name="Lipzen A."/>
            <person name="Lutzoni F."/>
            <person name="Magnuson J."/>
            <person name="Mondo S."/>
            <person name="Nolan M."/>
            <person name="Ohm R."/>
            <person name="Pangilinan J."/>
            <person name="Park H.-J."/>
            <person name="Ramirez L."/>
            <person name="Alfaro M."/>
            <person name="Sun H."/>
            <person name="Tritt A."/>
            <person name="Yoshinaga Y."/>
            <person name="Zwiers L.-H."/>
            <person name="Turgeon B."/>
            <person name="Goodwin S."/>
            <person name="Spatafora J."/>
            <person name="Crous P."/>
            <person name="Grigoriev I."/>
        </authorList>
    </citation>
    <scope>NUCLEOTIDE SEQUENCE</scope>
    <source>
        <strain evidence="2">CBS 262.69</strain>
    </source>
</reference>
<feature type="compositionally biased region" description="Polar residues" evidence="1">
    <location>
        <begin position="133"/>
        <end position="143"/>
    </location>
</feature>
<gene>
    <name evidence="2" type="ORF">EJ06DRAFT_557959</name>
</gene>
<feature type="region of interest" description="Disordered" evidence="1">
    <location>
        <begin position="336"/>
        <end position="363"/>
    </location>
</feature>
<evidence type="ECO:0000313" key="3">
    <source>
        <dbReference type="Proteomes" id="UP000799640"/>
    </source>
</evidence>
<dbReference type="EMBL" id="ML996699">
    <property type="protein sequence ID" value="KAF2398775.1"/>
    <property type="molecule type" value="Genomic_DNA"/>
</dbReference>
<name>A0A6G1HSR1_9PEZI</name>
<organism evidence="2 3">
    <name type="scientific">Trichodelitschia bisporula</name>
    <dbReference type="NCBI Taxonomy" id="703511"/>
    <lineage>
        <taxon>Eukaryota</taxon>
        <taxon>Fungi</taxon>
        <taxon>Dikarya</taxon>
        <taxon>Ascomycota</taxon>
        <taxon>Pezizomycotina</taxon>
        <taxon>Dothideomycetes</taxon>
        <taxon>Dothideomycetes incertae sedis</taxon>
        <taxon>Phaeotrichales</taxon>
        <taxon>Phaeotrichaceae</taxon>
        <taxon>Trichodelitschia</taxon>
    </lineage>
</organism>
<sequence>MPSQSKIAGANHNPARVVEINGVKWELVFVHTAACNECLKKNTAIMHRCLQCVWTICANCKAARDGSLWHRECPVGAVYPAVDPALLPPPPPAQGITAAGVAAMIARKKAIAAGTVVPTSTARKRATKHARPASTTEAGPSNTKKVKLDEGMNDPLANLNHHPKEVPKWLKGFENRALPFSDKVIHLAPGFHLDGQPDGNVAIVYAYNNRKGVRCINTVAMITSKDYPAESQFPTIKMHGIVNEHDNLLSDHTVETFNKGLMKHPNNSASSEEQATTVNYGTMTPGQPIVSRQYNAFDETPCPPPAPIARGLGGLMEPPVFNPAGPPAQENLMNTAKEDSADTDFTEDESALETGTSTDDPSTFVTLEMLGANTPDV</sequence>
<keyword evidence="3" id="KW-1185">Reference proteome</keyword>
<evidence type="ECO:0000256" key="1">
    <source>
        <dbReference type="SAM" id="MobiDB-lite"/>
    </source>
</evidence>